<dbReference type="OrthoDB" id="62984at2759"/>
<dbReference type="PANTHER" id="PTHR22538">
    <property type="entry name" value="CILIA- AND FLAGELLA-ASSOCIATED PROTEIN 74"/>
    <property type="match status" value="1"/>
</dbReference>
<evidence type="ECO:0000313" key="2">
    <source>
        <dbReference type="EMBL" id="EQC24742.1"/>
    </source>
</evidence>
<keyword evidence="1" id="KW-0472">Membrane</keyword>
<evidence type="ECO:0000256" key="1">
    <source>
        <dbReference type="SAM" id="Phobius"/>
    </source>
</evidence>
<name>T0R5F0_SAPDV</name>
<keyword evidence="3" id="KW-1185">Reference proteome</keyword>
<gene>
    <name evidence="2" type="ORF">SDRG_17365</name>
</gene>
<reference evidence="2 3" key="1">
    <citation type="submission" date="2012-04" db="EMBL/GenBank/DDBJ databases">
        <title>The Genome Sequence of Saprolegnia declina VS20.</title>
        <authorList>
            <consortium name="The Broad Institute Genome Sequencing Platform"/>
            <person name="Russ C."/>
            <person name="Nusbaum C."/>
            <person name="Tyler B."/>
            <person name="van West P."/>
            <person name="Dieguez-Uribeondo J."/>
            <person name="de Bruijn I."/>
            <person name="Tripathy S."/>
            <person name="Jiang R."/>
            <person name="Young S.K."/>
            <person name="Zeng Q."/>
            <person name="Gargeya S."/>
            <person name="Fitzgerald M."/>
            <person name="Haas B."/>
            <person name="Abouelleil A."/>
            <person name="Alvarado L."/>
            <person name="Arachchi H.M."/>
            <person name="Berlin A."/>
            <person name="Chapman S.B."/>
            <person name="Goldberg J."/>
            <person name="Griggs A."/>
            <person name="Gujja S."/>
            <person name="Hansen M."/>
            <person name="Howarth C."/>
            <person name="Imamovic A."/>
            <person name="Larimer J."/>
            <person name="McCowen C."/>
            <person name="Montmayeur A."/>
            <person name="Murphy C."/>
            <person name="Neiman D."/>
            <person name="Pearson M."/>
            <person name="Priest M."/>
            <person name="Roberts A."/>
            <person name="Saif S."/>
            <person name="Shea T."/>
            <person name="Sisk P."/>
            <person name="Sykes S."/>
            <person name="Wortman J."/>
            <person name="Nusbaum C."/>
            <person name="Birren B."/>
        </authorList>
    </citation>
    <scope>NUCLEOTIDE SEQUENCE [LARGE SCALE GENOMIC DNA]</scope>
    <source>
        <strain evidence="2 3">VS20</strain>
    </source>
</reference>
<keyword evidence="1" id="KW-0812">Transmembrane</keyword>
<dbReference type="EMBL" id="JH767429">
    <property type="protein sequence ID" value="EQC24742.1"/>
    <property type="molecule type" value="Genomic_DNA"/>
</dbReference>
<dbReference type="GeneID" id="19958092"/>
<dbReference type="AlphaFoldDB" id="T0R5F0"/>
<feature type="transmembrane region" description="Helical" evidence="1">
    <location>
        <begin position="28"/>
        <end position="49"/>
    </location>
</feature>
<accession>T0R5F0</accession>
<sequence>MQFSPKLEDPIIADDDQPTPRRRAKLRWIVGAVVFCGVVCASVGALVVFTHKVRNNAAAITTNLQQAPGLLVTLTAKRASMDFNGQTSAQVYVIPHKASATGAVSFDAFLSQAGENVTQNYVLLGGRAYTSSVQNGVVVSAQCLTASQVPPVQLMQTSLAQSKVVDAIEGASSTASCDGGQLLQLTFAGESFVFCNSPENKLTHATGSDLDITIEYLADPTVIPDFDVPHVPGSAPLSCPVVVSPSTVAPESATLAESTAAVWDVVKGNVRTVALFGFSCGCKGPKKPCLFVHGVGNFFDASLSSTDLLYWGFAHQHAPCCSSIQFAHFETIHNGWDKPRVQKQFCDAALATSNSKTQTVG</sequence>
<evidence type="ECO:0000313" key="3">
    <source>
        <dbReference type="Proteomes" id="UP000030762"/>
    </source>
</evidence>
<proteinExistence type="predicted"/>
<feature type="non-terminal residue" evidence="2">
    <location>
        <position position="361"/>
    </location>
</feature>
<keyword evidence="1" id="KW-1133">Transmembrane helix</keyword>
<dbReference type="eggNOG" id="ENOG502S48E">
    <property type="taxonomic scope" value="Eukaryota"/>
</dbReference>
<organism evidence="2 3">
    <name type="scientific">Saprolegnia diclina (strain VS20)</name>
    <dbReference type="NCBI Taxonomy" id="1156394"/>
    <lineage>
        <taxon>Eukaryota</taxon>
        <taxon>Sar</taxon>
        <taxon>Stramenopiles</taxon>
        <taxon>Oomycota</taxon>
        <taxon>Saprolegniomycetes</taxon>
        <taxon>Saprolegniales</taxon>
        <taxon>Saprolegniaceae</taxon>
        <taxon>Saprolegnia</taxon>
    </lineage>
</organism>
<dbReference type="InParanoid" id="T0R5F0"/>
<dbReference type="RefSeq" id="XP_008621829.1">
    <property type="nucleotide sequence ID" value="XM_008623607.1"/>
</dbReference>
<protein>
    <submittedName>
        <fullName evidence="2">Uncharacterized protein</fullName>
    </submittedName>
</protein>
<dbReference type="PANTHER" id="PTHR22538:SF1">
    <property type="entry name" value="VWFD DOMAIN-CONTAINING PROTEIN"/>
    <property type="match status" value="1"/>
</dbReference>
<dbReference type="VEuPathDB" id="FungiDB:SDRG_17365"/>
<dbReference type="Proteomes" id="UP000030762">
    <property type="component" value="Unassembled WGS sequence"/>
</dbReference>